<dbReference type="EMBL" id="KN716350">
    <property type="protein sequence ID" value="KJH46482.1"/>
    <property type="molecule type" value="Genomic_DNA"/>
</dbReference>
<proteinExistence type="predicted"/>
<evidence type="ECO:0000313" key="1">
    <source>
        <dbReference type="EMBL" id="KJH46482.1"/>
    </source>
</evidence>
<protein>
    <submittedName>
        <fullName evidence="1">Uncharacterized protein</fullName>
    </submittedName>
</protein>
<dbReference type="Proteomes" id="UP000053766">
    <property type="component" value="Unassembled WGS sequence"/>
</dbReference>
<gene>
    <name evidence="1" type="ORF">DICVIV_07431</name>
</gene>
<organism evidence="1 2">
    <name type="scientific">Dictyocaulus viviparus</name>
    <name type="common">Bovine lungworm</name>
    <dbReference type="NCBI Taxonomy" id="29172"/>
    <lineage>
        <taxon>Eukaryota</taxon>
        <taxon>Metazoa</taxon>
        <taxon>Ecdysozoa</taxon>
        <taxon>Nematoda</taxon>
        <taxon>Chromadorea</taxon>
        <taxon>Rhabditida</taxon>
        <taxon>Rhabditina</taxon>
        <taxon>Rhabditomorpha</taxon>
        <taxon>Strongyloidea</taxon>
        <taxon>Metastrongylidae</taxon>
        <taxon>Dictyocaulus</taxon>
    </lineage>
</organism>
<dbReference type="AlphaFoldDB" id="A0A0D8XRQ9"/>
<reference evidence="2" key="2">
    <citation type="journal article" date="2016" name="Sci. Rep.">
        <title>Dictyocaulus viviparus genome, variome and transcriptome elucidate lungworm biology and support future intervention.</title>
        <authorList>
            <person name="McNulty S.N."/>
            <person name="Strube C."/>
            <person name="Rosa B.A."/>
            <person name="Martin J.C."/>
            <person name="Tyagi R."/>
            <person name="Choi Y.J."/>
            <person name="Wang Q."/>
            <person name="Hallsworth Pepin K."/>
            <person name="Zhang X."/>
            <person name="Ozersky P."/>
            <person name="Wilson R.K."/>
            <person name="Sternberg P.W."/>
            <person name="Gasser R.B."/>
            <person name="Mitreva M."/>
        </authorList>
    </citation>
    <scope>NUCLEOTIDE SEQUENCE [LARGE SCALE GENOMIC DNA]</scope>
    <source>
        <strain evidence="2">HannoverDv2000</strain>
    </source>
</reference>
<name>A0A0D8XRQ9_DICVI</name>
<evidence type="ECO:0000313" key="2">
    <source>
        <dbReference type="Proteomes" id="UP000053766"/>
    </source>
</evidence>
<keyword evidence="2" id="KW-1185">Reference proteome</keyword>
<dbReference type="OrthoDB" id="5846812at2759"/>
<accession>A0A0D8XRQ9</accession>
<reference evidence="1 2" key="1">
    <citation type="submission" date="2013-11" db="EMBL/GenBank/DDBJ databases">
        <title>Draft genome of the bovine lungworm Dictyocaulus viviparus.</title>
        <authorList>
            <person name="Mitreva M."/>
        </authorList>
    </citation>
    <scope>NUCLEOTIDE SEQUENCE [LARGE SCALE GENOMIC DNA]</scope>
    <source>
        <strain evidence="1 2">HannoverDv2000</strain>
    </source>
</reference>
<sequence length="729" mass="84135">MKIMVNRCGSASNDSEIVKATLLNQRTSTNVFVDRGTMYFGEPNGVSFHTDMDKDTIDEVDESVNRCTEMKTTDSERNAEVLANFSPLPKRDIAKMMWEAADLYDEALRVIRNRRVDYGKLKRKLKTITKNDNSGLTEIYSELSASNVLKSIITYPERSTYKDQFPSGHMRQSCLYFINNPYSNLFLNDPMIKDVLPNTIEHVSDLNEKLSLSNDLLTSRFCENGDIDLEHIEEIKIPSNPLRSIKYTFKKHVLSKEEIAGVFMGVDKTLRKANSTLQFTKKAVVFFIEEVHRYIAELLQLDSVEVVRVWLQSSESIACLILEAREGNSENGEQIEDMDKVGGFTMRETDKKLVFHSYQSSKSNILAYERDKMRMAAIFEIIAKIIRNVYGRKPSFRYSNSGVIEFIIYKKECANALETNAFDSIDVMDLSPIDSIENRNTTFMEAEKNIVELSDEEMHSNLKKLKLSKSRHMIRPIFIRRMLLKSPKMREKRGKMKRIGLRIDYGTMPKRCRRYKESYDEKQENDNVTYSCGFIDEQVIMDTDHVVEEDASPNDCLNVDHNHKTSSLKYNDETENITPSALNLEWEDERCDKKEISTIDQSNDNVLSNVSKSTFLSSRVITHRSIMDRSLINSRGNGKICGRFRTLLSTKRICISPRSKQNRKSHKKSFVDYKTLSKDTISIKKHLTEAVDYSTIRGRMMAAPTSLIIRTIAKKSKKRTKKGWRKSWI</sequence>